<dbReference type="PROSITE" id="PS00086">
    <property type="entry name" value="CYTOCHROME_P450"/>
    <property type="match status" value="1"/>
</dbReference>
<dbReference type="GO" id="GO:0004497">
    <property type="term" value="F:monooxygenase activity"/>
    <property type="evidence" value="ECO:0007669"/>
    <property type="project" value="UniProtKB-KW"/>
</dbReference>
<dbReference type="AlphaFoldDB" id="A0AAP0BWH0"/>
<comment type="catalytic activity">
    <reaction evidence="13">
        <text>4'-O-methylnorbelladine + reduced [NADPH--hemoprotein reductase] + O2 = (10bR,4aS)-noroxomaritidine + oxidized [NADPH--hemoprotein reductase] + 2 H2O + H(+)</text>
        <dbReference type="Rhea" id="RHEA:51260"/>
        <dbReference type="Rhea" id="RHEA-COMP:11964"/>
        <dbReference type="Rhea" id="RHEA-COMP:11965"/>
        <dbReference type="ChEBI" id="CHEBI:15377"/>
        <dbReference type="ChEBI" id="CHEBI:15378"/>
        <dbReference type="ChEBI" id="CHEBI:15379"/>
        <dbReference type="ChEBI" id="CHEBI:57618"/>
        <dbReference type="ChEBI" id="CHEBI:58210"/>
        <dbReference type="ChEBI" id="CHEBI:133993"/>
        <dbReference type="ChEBI" id="CHEBI:133995"/>
        <dbReference type="EC" id="1.14.19.50"/>
    </reaction>
</comment>
<dbReference type="SUPFAM" id="SSF48264">
    <property type="entry name" value="Cytochrome P450"/>
    <property type="match status" value="1"/>
</dbReference>
<sequence length="528" mass="59206">MEAAIWVTVAVAVATAAAYMVWFWRLVGRLRGPRVWPLVGSLPGLVSNAERMHEWIAENLRRTGGTYQTCNCAVPLLARRQGLVTVTCDPRNLEHILKTHFDNYPKGPTWHAVFHDLLGDGIFNSDGEVWLRQRKTAALEFTTRTLRSAMSRWVSRSIHQRLLPILDSAVADGSSVDLQDLLLRLTFDNICGLAFGRDPETLALGLPENDFATAFDRATEATLQRFILPEVLWRLRKWLRLGMEDTLSRSVAHVDRYLSAVIKARKLELNSGHDDLLSRFMRKGSYSDNSLQHVALNFILAGRDTSSVALSWFFWLVSTHPAAEQAILAELCSVLAETRGGSGEVMKAWLDTPLAFEELDRLVYLKAALSETLRLYPSVPEDSKHVVADDVLPDGTFVPAGSAITYSIYSTGRMKNVWGEDCLEFRPERWLSDDGRRFEPPADFFKFVSFNAGPRVCLGKDLAYLQMKSIAAGILLRYRLALAPGHRVEQKMSLTLFMKHGLRVLVHRRDDVAAFRPAAGVAIPISTT</sequence>
<evidence type="ECO:0000256" key="15">
    <source>
        <dbReference type="RuleBase" id="RU000461"/>
    </source>
</evidence>
<dbReference type="GO" id="GO:0016020">
    <property type="term" value="C:membrane"/>
    <property type="evidence" value="ECO:0007669"/>
    <property type="project" value="UniProtKB-SubCell"/>
</dbReference>
<name>A0AAP0BWH0_9ASPA</name>
<protein>
    <recommendedName>
        <fullName evidence="11">noroxomaritidine synthase</fullName>
        <ecNumber evidence="11">1.14.19.50</ecNumber>
    </recommendedName>
</protein>
<evidence type="ECO:0000313" key="17">
    <source>
        <dbReference type="EMBL" id="KAK8951516.1"/>
    </source>
</evidence>
<keyword evidence="10 16" id="KW-0472">Membrane</keyword>
<dbReference type="PRINTS" id="PR00463">
    <property type="entry name" value="EP450I"/>
</dbReference>
<dbReference type="InterPro" id="IPR017972">
    <property type="entry name" value="Cyt_P450_CS"/>
</dbReference>
<evidence type="ECO:0000256" key="13">
    <source>
        <dbReference type="ARBA" id="ARBA00049170"/>
    </source>
</evidence>
<dbReference type="InterPro" id="IPR001128">
    <property type="entry name" value="Cyt_P450"/>
</dbReference>
<evidence type="ECO:0000256" key="7">
    <source>
        <dbReference type="ARBA" id="ARBA00023002"/>
    </source>
</evidence>
<keyword evidence="6 16" id="KW-1133">Transmembrane helix</keyword>
<evidence type="ECO:0000256" key="14">
    <source>
        <dbReference type="PIRSR" id="PIRSR602401-1"/>
    </source>
</evidence>
<dbReference type="FunFam" id="1.10.630.10:FF:000044">
    <property type="entry name" value="Cytochrome P450"/>
    <property type="match status" value="1"/>
</dbReference>
<dbReference type="GO" id="GO:0020037">
    <property type="term" value="F:heme binding"/>
    <property type="evidence" value="ECO:0007669"/>
    <property type="project" value="InterPro"/>
</dbReference>
<dbReference type="PANTHER" id="PTHR24296">
    <property type="entry name" value="CYTOCHROME P450"/>
    <property type="match status" value="1"/>
</dbReference>
<keyword evidence="8 14" id="KW-0408">Iron</keyword>
<dbReference type="Pfam" id="PF00067">
    <property type="entry name" value="p450"/>
    <property type="match status" value="1"/>
</dbReference>
<keyword evidence="3 14" id="KW-0349">Heme</keyword>
<comment type="catalytic activity">
    <reaction evidence="12">
        <text>4'-O-methylnorbelladine + reduced [NADPH--hemoprotein reductase] + O2 = (10bS,4aR)-noroxomaritidine + oxidized [NADPH--hemoprotein reductase] + 2 H2O + H(+)</text>
        <dbReference type="Rhea" id="RHEA:51264"/>
        <dbReference type="Rhea" id="RHEA-COMP:11964"/>
        <dbReference type="Rhea" id="RHEA-COMP:11965"/>
        <dbReference type="ChEBI" id="CHEBI:15377"/>
        <dbReference type="ChEBI" id="CHEBI:15378"/>
        <dbReference type="ChEBI" id="CHEBI:15379"/>
        <dbReference type="ChEBI" id="CHEBI:57618"/>
        <dbReference type="ChEBI" id="CHEBI:58210"/>
        <dbReference type="ChEBI" id="CHEBI:133993"/>
        <dbReference type="ChEBI" id="CHEBI:133996"/>
        <dbReference type="EC" id="1.14.19.50"/>
    </reaction>
</comment>
<evidence type="ECO:0000256" key="12">
    <source>
        <dbReference type="ARBA" id="ARBA00048529"/>
    </source>
</evidence>
<keyword evidence="5 14" id="KW-0479">Metal-binding</keyword>
<evidence type="ECO:0000256" key="5">
    <source>
        <dbReference type="ARBA" id="ARBA00022723"/>
    </source>
</evidence>
<comment type="similarity">
    <text evidence="2 15">Belongs to the cytochrome P450 family.</text>
</comment>
<evidence type="ECO:0000256" key="6">
    <source>
        <dbReference type="ARBA" id="ARBA00022989"/>
    </source>
</evidence>
<evidence type="ECO:0000256" key="9">
    <source>
        <dbReference type="ARBA" id="ARBA00023033"/>
    </source>
</evidence>
<dbReference type="EC" id="1.14.19.50" evidence="11"/>
<dbReference type="InterPro" id="IPR036396">
    <property type="entry name" value="Cyt_P450_sf"/>
</dbReference>
<gene>
    <name evidence="17" type="primary">CYP86A2</name>
    <name evidence="17" type="ORF">KSP39_PZI004871</name>
</gene>
<comment type="cofactor">
    <cofactor evidence="14">
        <name>heme</name>
        <dbReference type="ChEBI" id="CHEBI:30413"/>
    </cofactor>
</comment>
<dbReference type="EMBL" id="JBBWWQ010000003">
    <property type="protein sequence ID" value="KAK8951516.1"/>
    <property type="molecule type" value="Genomic_DNA"/>
</dbReference>
<proteinExistence type="inferred from homology"/>
<dbReference type="Proteomes" id="UP001418222">
    <property type="component" value="Unassembled WGS sequence"/>
</dbReference>
<feature type="transmembrane region" description="Helical" evidence="16">
    <location>
        <begin position="6"/>
        <end position="24"/>
    </location>
</feature>
<evidence type="ECO:0000256" key="10">
    <source>
        <dbReference type="ARBA" id="ARBA00023136"/>
    </source>
</evidence>
<dbReference type="PRINTS" id="PR00385">
    <property type="entry name" value="P450"/>
</dbReference>
<comment type="subcellular location">
    <subcellularLocation>
        <location evidence="1">Membrane</location>
        <topology evidence="1">Single-pass membrane protein</topology>
    </subcellularLocation>
</comment>
<organism evidence="17 18">
    <name type="scientific">Platanthera zijinensis</name>
    <dbReference type="NCBI Taxonomy" id="2320716"/>
    <lineage>
        <taxon>Eukaryota</taxon>
        <taxon>Viridiplantae</taxon>
        <taxon>Streptophyta</taxon>
        <taxon>Embryophyta</taxon>
        <taxon>Tracheophyta</taxon>
        <taxon>Spermatophyta</taxon>
        <taxon>Magnoliopsida</taxon>
        <taxon>Liliopsida</taxon>
        <taxon>Asparagales</taxon>
        <taxon>Orchidaceae</taxon>
        <taxon>Orchidoideae</taxon>
        <taxon>Orchideae</taxon>
        <taxon>Orchidinae</taxon>
        <taxon>Platanthera</taxon>
    </lineage>
</organism>
<keyword evidence="9 15" id="KW-0503">Monooxygenase</keyword>
<keyword evidence="18" id="KW-1185">Reference proteome</keyword>
<reference evidence="17 18" key="1">
    <citation type="journal article" date="2022" name="Nat. Plants">
        <title>Genomes of leafy and leafless Platanthera orchids illuminate the evolution of mycoheterotrophy.</title>
        <authorList>
            <person name="Li M.H."/>
            <person name="Liu K.W."/>
            <person name="Li Z."/>
            <person name="Lu H.C."/>
            <person name="Ye Q.L."/>
            <person name="Zhang D."/>
            <person name="Wang J.Y."/>
            <person name="Li Y.F."/>
            <person name="Zhong Z.M."/>
            <person name="Liu X."/>
            <person name="Yu X."/>
            <person name="Liu D.K."/>
            <person name="Tu X.D."/>
            <person name="Liu B."/>
            <person name="Hao Y."/>
            <person name="Liao X.Y."/>
            <person name="Jiang Y.T."/>
            <person name="Sun W.H."/>
            <person name="Chen J."/>
            <person name="Chen Y.Q."/>
            <person name="Ai Y."/>
            <person name="Zhai J.W."/>
            <person name="Wu S.S."/>
            <person name="Zhou Z."/>
            <person name="Hsiao Y.Y."/>
            <person name="Wu W.L."/>
            <person name="Chen Y.Y."/>
            <person name="Lin Y.F."/>
            <person name="Hsu J.L."/>
            <person name="Li C.Y."/>
            <person name="Wang Z.W."/>
            <person name="Zhao X."/>
            <person name="Zhong W.Y."/>
            <person name="Ma X.K."/>
            <person name="Ma L."/>
            <person name="Huang J."/>
            <person name="Chen G.Z."/>
            <person name="Huang M.Z."/>
            <person name="Huang L."/>
            <person name="Peng D.H."/>
            <person name="Luo Y.B."/>
            <person name="Zou S.Q."/>
            <person name="Chen S.P."/>
            <person name="Lan S."/>
            <person name="Tsai W.C."/>
            <person name="Van de Peer Y."/>
            <person name="Liu Z.J."/>
        </authorList>
    </citation>
    <scope>NUCLEOTIDE SEQUENCE [LARGE SCALE GENOMIC DNA]</scope>
    <source>
        <strain evidence="17">Lor287</strain>
    </source>
</reference>
<accession>A0AAP0BWH0</accession>
<dbReference type="GO" id="GO:0005506">
    <property type="term" value="F:iron ion binding"/>
    <property type="evidence" value="ECO:0007669"/>
    <property type="project" value="InterPro"/>
</dbReference>
<keyword evidence="7 15" id="KW-0560">Oxidoreductase</keyword>
<dbReference type="CDD" id="cd11064">
    <property type="entry name" value="CYP86A"/>
    <property type="match status" value="1"/>
</dbReference>
<evidence type="ECO:0000256" key="2">
    <source>
        <dbReference type="ARBA" id="ARBA00010617"/>
    </source>
</evidence>
<evidence type="ECO:0000256" key="16">
    <source>
        <dbReference type="SAM" id="Phobius"/>
    </source>
</evidence>
<comment type="caution">
    <text evidence="17">The sequence shown here is derived from an EMBL/GenBank/DDBJ whole genome shotgun (WGS) entry which is preliminary data.</text>
</comment>
<dbReference type="GO" id="GO:0006629">
    <property type="term" value="P:lipid metabolic process"/>
    <property type="evidence" value="ECO:0007669"/>
    <property type="project" value="UniProtKB-ARBA"/>
</dbReference>
<evidence type="ECO:0000256" key="1">
    <source>
        <dbReference type="ARBA" id="ARBA00004167"/>
    </source>
</evidence>
<dbReference type="InterPro" id="IPR002401">
    <property type="entry name" value="Cyt_P450_E_grp-I"/>
</dbReference>
<evidence type="ECO:0000256" key="11">
    <source>
        <dbReference type="ARBA" id="ARBA00039071"/>
    </source>
</evidence>
<feature type="binding site" description="axial binding residue" evidence="14">
    <location>
        <position position="457"/>
    </location>
    <ligand>
        <name>heme</name>
        <dbReference type="ChEBI" id="CHEBI:30413"/>
    </ligand>
    <ligandPart>
        <name>Fe</name>
        <dbReference type="ChEBI" id="CHEBI:18248"/>
    </ligandPart>
</feature>
<evidence type="ECO:0000256" key="3">
    <source>
        <dbReference type="ARBA" id="ARBA00022617"/>
    </source>
</evidence>
<evidence type="ECO:0000256" key="4">
    <source>
        <dbReference type="ARBA" id="ARBA00022692"/>
    </source>
</evidence>
<dbReference type="GO" id="GO:0016705">
    <property type="term" value="F:oxidoreductase activity, acting on paired donors, with incorporation or reduction of molecular oxygen"/>
    <property type="evidence" value="ECO:0007669"/>
    <property type="project" value="InterPro"/>
</dbReference>
<keyword evidence="4 16" id="KW-0812">Transmembrane</keyword>
<evidence type="ECO:0000313" key="18">
    <source>
        <dbReference type="Proteomes" id="UP001418222"/>
    </source>
</evidence>
<evidence type="ECO:0000256" key="8">
    <source>
        <dbReference type="ARBA" id="ARBA00023004"/>
    </source>
</evidence>
<dbReference type="Gene3D" id="1.10.630.10">
    <property type="entry name" value="Cytochrome P450"/>
    <property type="match status" value="1"/>
</dbReference>